<dbReference type="GO" id="GO:0006351">
    <property type="term" value="P:DNA-templated transcription"/>
    <property type="evidence" value="ECO:0007669"/>
    <property type="project" value="InterPro"/>
</dbReference>
<dbReference type="InterPro" id="IPR036864">
    <property type="entry name" value="Zn2-C6_fun-type_DNA-bd_sf"/>
</dbReference>
<sequence>MEPEGPDSDSKESLTSLRAIRCDKRSPCSNCRSSQIVCRSTGAGQKPREPRRRVLISDQYERKIDHIEDRLSSIEQILRDLKSTIASNTPADTCFHATPDSEQMTPSASGLAPNVNTALDQHESGTAFEGNSSLAAHSAYASEFLETAVSRSALQMSSPKISAALSTLKQIVNMQDHQAHTSFREARLPHQKAIPSCGLRNLSMPPIQVVLPLLRRIQEQPSVCLLGFFPFITPDRLVEKCREVYFATEDYSDATFIMVNGCLVYLFAECSFTVNDATIKETYEKYLKLCSINLETALANLNLLMPARRESIEALTIGAVHAIEISKPSFALTLTSTASRLCQTLGYHRASSMENDSDAVRTCKLRLFWSVYVTDKALSLRLGRASTIQDFDISLPTPVDGLGDVEPWRSIYSLWIQLARIQGRVYEMLYSPAALRKPESERASCARQLAAEMQVNVNEPFKNASTQFSNLTALDEIYMRSDEVCRLSVLTLIYRAIPAPANSSSTFIDECVETARAALELHQNCMTKMEEDNLGSDVICSYLHWTILYSPFVPFIILFCHVIESSSHSDLKRLEEFVSSLQPNCSLSEAIAKMHRLSQVLSNVARLYVEAKSHNQTQENEAMASVGQEFDTYLTALGLAPVQAEYGDVRWNGPIPMPAAVSGHVKEGIESQGPQAGLPQTTLGNWYSGNQHMMGLLEEDLSLFDPSSWS</sequence>
<evidence type="ECO:0000256" key="4">
    <source>
        <dbReference type="ARBA" id="ARBA00023242"/>
    </source>
</evidence>
<name>A0A5N5WXM2_9EURO</name>
<dbReference type="EMBL" id="ML732230">
    <property type="protein sequence ID" value="KAB8073261.1"/>
    <property type="molecule type" value="Genomic_DNA"/>
</dbReference>
<feature type="coiled-coil region" evidence="5">
    <location>
        <begin position="57"/>
        <end position="84"/>
    </location>
</feature>
<dbReference type="Gene3D" id="4.10.240.10">
    <property type="entry name" value="Zn(2)-C6 fungal-type DNA-binding domain"/>
    <property type="match status" value="1"/>
</dbReference>
<evidence type="ECO:0000256" key="1">
    <source>
        <dbReference type="ARBA" id="ARBA00023015"/>
    </source>
</evidence>
<dbReference type="InterPro" id="IPR007219">
    <property type="entry name" value="XnlR_reg_dom"/>
</dbReference>
<evidence type="ECO:0000313" key="7">
    <source>
        <dbReference type="EMBL" id="KAB8073261.1"/>
    </source>
</evidence>
<evidence type="ECO:0000256" key="5">
    <source>
        <dbReference type="SAM" id="Coils"/>
    </source>
</evidence>
<dbReference type="AlphaFoldDB" id="A0A5N5WXM2"/>
<gene>
    <name evidence="7" type="ORF">BDV29DRAFT_157751</name>
</gene>
<feature type="domain" description="Xylanolytic transcriptional activator regulatory" evidence="6">
    <location>
        <begin position="331"/>
        <end position="404"/>
    </location>
</feature>
<proteinExistence type="predicted"/>
<keyword evidence="8" id="KW-1185">Reference proteome</keyword>
<evidence type="ECO:0000256" key="2">
    <source>
        <dbReference type="ARBA" id="ARBA00023125"/>
    </source>
</evidence>
<keyword evidence="3" id="KW-0804">Transcription</keyword>
<keyword evidence="2" id="KW-0238">DNA-binding</keyword>
<dbReference type="Proteomes" id="UP000326565">
    <property type="component" value="Unassembled WGS sequence"/>
</dbReference>
<accession>A0A5N5WXM2</accession>
<organism evidence="7 8">
    <name type="scientific">Aspergillus leporis</name>
    <dbReference type="NCBI Taxonomy" id="41062"/>
    <lineage>
        <taxon>Eukaryota</taxon>
        <taxon>Fungi</taxon>
        <taxon>Dikarya</taxon>
        <taxon>Ascomycota</taxon>
        <taxon>Pezizomycotina</taxon>
        <taxon>Eurotiomycetes</taxon>
        <taxon>Eurotiomycetidae</taxon>
        <taxon>Eurotiales</taxon>
        <taxon>Aspergillaceae</taxon>
        <taxon>Aspergillus</taxon>
        <taxon>Aspergillus subgen. Circumdati</taxon>
    </lineage>
</organism>
<evidence type="ECO:0000256" key="3">
    <source>
        <dbReference type="ARBA" id="ARBA00023163"/>
    </source>
</evidence>
<dbReference type="PANTHER" id="PTHR46910">
    <property type="entry name" value="TRANSCRIPTION FACTOR PDR1"/>
    <property type="match status" value="1"/>
</dbReference>
<keyword evidence="4" id="KW-0539">Nucleus</keyword>
<dbReference type="GO" id="GO:0008270">
    <property type="term" value="F:zinc ion binding"/>
    <property type="evidence" value="ECO:0007669"/>
    <property type="project" value="InterPro"/>
</dbReference>
<protein>
    <recommendedName>
        <fullName evidence="6">Xylanolytic transcriptional activator regulatory domain-containing protein</fullName>
    </recommendedName>
</protein>
<reference evidence="7 8" key="1">
    <citation type="submission" date="2019-04" db="EMBL/GenBank/DDBJ databases">
        <title>Friends and foes A comparative genomics study of 23 Aspergillus species from section Flavi.</title>
        <authorList>
            <consortium name="DOE Joint Genome Institute"/>
            <person name="Kjaerbolling I."/>
            <person name="Vesth T."/>
            <person name="Frisvad J.C."/>
            <person name="Nybo J.L."/>
            <person name="Theobald S."/>
            <person name="Kildgaard S."/>
            <person name="Isbrandt T."/>
            <person name="Kuo A."/>
            <person name="Sato A."/>
            <person name="Lyhne E.K."/>
            <person name="Kogle M.E."/>
            <person name="Wiebenga A."/>
            <person name="Kun R.S."/>
            <person name="Lubbers R.J."/>
            <person name="Makela M.R."/>
            <person name="Barry K."/>
            <person name="Chovatia M."/>
            <person name="Clum A."/>
            <person name="Daum C."/>
            <person name="Haridas S."/>
            <person name="He G."/>
            <person name="LaButti K."/>
            <person name="Lipzen A."/>
            <person name="Mondo S."/>
            <person name="Riley R."/>
            <person name="Salamov A."/>
            <person name="Simmons B.A."/>
            <person name="Magnuson J.K."/>
            <person name="Henrissat B."/>
            <person name="Mortensen U.H."/>
            <person name="Larsen T.O."/>
            <person name="Devries R.P."/>
            <person name="Grigoriev I.V."/>
            <person name="Machida M."/>
            <person name="Baker S.E."/>
            <person name="Andersen M.R."/>
        </authorList>
    </citation>
    <scope>NUCLEOTIDE SEQUENCE [LARGE SCALE GENOMIC DNA]</scope>
    <source>
        <strain evidence="7 8">CBS 151.66</strain>
    </source>
</reference>
<dbReference type="SMART" id="SM00906">
    <property type="entry name" value="Fungal_trans"/>
    <property type="match status" value="1"/>
</dbReference>
<dbReference type="GO" id="GO:0000981">
    <property type="term" value="F:DNA-binding transcription factor activity, RNA polymerase II-specific"/>
    <property type="evidence" value="ECO:0007669"/>
    <property type="project" value="InterPro"/>
</dbReference>
<evidence type="ECO:0000259" key="6">
    <source>
        <dbReference type="SMART" id="SM00906"/>
    </source>
</evidence>
<dbReference type="PANTHER" id="PTHR46910:SF5">
    <property type="entry name" value="ZN(II)2CYS6 TRANSCRIPTION FACTOR (EUROFUNG)"/>
    <property type="match status" value="1"/>
</dbReference>
<evidence type="ECO:0000313" key="8">
    <source>
        <dbReference type="Proteomes" id="UP000326565"/>
    </source>
</evidence>
<dbReference type="OrthoDB" id="103819at2759"/>
<keyword evidence="1" id="KW-0805">Transcription regulation</keyword>
<dbReference type="CDD" id="cd12148">
    <property type="entry name" value="fungal_TF_MHR"/>
    <property type="match status" value="1"/>
</dbReference>
<dbReference type="Pfam" id="PF04082">
    <property type="entry name" value="Fungal_trans"/>
    <property type="match status" value="1"/>
</dbReference>
<dbReference type="GO" id="GO:0003677">
    <property type="term" value="F:DNA binding"/>
    <property type="evidence" value="ECO:0007669"/>
    <property type="project" value="UniProtKB-KW"/>
</dbReference>
<keyword evidence="5" id="KW-0175">Coiled coil</keyword>
<dbReference type="InterPro" id="IPR050987">
    <property type="entry name" value="AtrR-like"/>
</dbReference>